<dbReference type="KEGG" id="aarg:Aargi30884_23930"/>
<dbReference type="CDD" id="cd14778">
    <property type="entry name" value="VtHb-like_SDgb"/>
    <property type="match status" value="1"/>
</dbReference>
<dbReference type="PANTHER" id="PTHR43396">
    <property type="entry name" value="FLAVOHEMOPROTEIN"/>
    <property type="match status" value="1"/>
</dbReference>
<sequence>MLDNKTIEIIKSTVPALKEHGLEITKTFYKNMFEQNPEVVPMFDMGRQENGAQPKALAMTVLAAAQNIDSLTNLLPAVEKIAVKHCDCGVKEEHYPIVGKHLLGAIKEVLKDGASDEVLDAWAKAYEVIAQVFIEKEKEIYASRVK</sequence>
<dbReference type="GO" id="GO:0020037">
    <property type="term" value="F:heme binding"/>
    <property type="evidence" value="ECO:0007669"/>
    <property type="project" value="InterPro"/>
</dbReference>
<keyword evidence="6" id="KW-0813">Transport</keyword>
<gene>
    <name evidence="8" type="ORF">Aargi30884_23930</name>
</gene>
<comment type="similarity">
    <text evidence="1">In the C-terminal section; belongs to the flavoprotein pyridine nucleotide cytochrome reductase family.</text>
</comment>
<dbReference type="EMBL" id="AP019695">
    <property type="protein sequence ID" value="BBK23490.1"/>
    <property type="molecule type" value="Genomic_DNA"/>
</dbReference>
<dbReference type="RefSeq" id="WP_115715889.1">
    <property type="nucleotide sequence ID" value="NZ_AP019695.1"/>
</dbReference>
<evidence type="ECO:0000313" key="9">
    <source>
        <dbReference type="Proteomes" id="UP000464754"/>
    </source>
</evidence>
<keyword evidence="9" id="KW-1185">Reference proteome</keyword>
<proteinExistence type="inferred from homology"/>
<dbReference type="FunFam" id="1.10.490.10:FF:000003">
    <property type="entry name" value="Flavohemoprotein"/>
    <property type="match status" value="1"/>
</dbReference>
<evidence type="ECO:0000256" key="5">
    <source>
        <dbReference type="ARBA" id="ARBA00023004"/>
    </source>
</evidence>
<dbReference type="SUPFAM" id="SSF46458">
    <property type="entry name" value="Globin-like"/>
    <property type="match status" value="1"/>
</dbReference>
<dbReference type="InterPro" id="IPR000971">
    <property type="entry name" value="Globin"/>
</dbReference>
<protein>
    <recommendedName>
        <fullName evidence="7">Globin domain-containing protein</fullName>
    </recommendedName>
</protein>
<dbReference type="AlphaFoldDB" id="A0A6N4TKD4"/>
<evidence type="ECO:0000259" key="7">
    <source>
        <dbReference type="PROSITE" id="PS01033"/>
    </source>
</evidence>
<dbReference type="GO" id="GO:0008941">
    <property type="term" value="F:nitric oxide dioxygenase NAD(P)H activity"/>
    <property type="evidence" value="ECO:0007669"/>
    <property type="project" value="TreeGrafter"/>
</dbReference>
<organism evidence="8 9">
    <name type="scientific">Amedibacterium intestinale</name>
    <dbReference type="NCBI Taxonomy" id="2583452"/>
    <lineage>
        <taxon>Bacteria</taxon>
        <taxon>Bacillati</taxon>
        <taxon>Bacillota</taxon>
        <taxon>Erysipelotrichia</taxon>
        <taxon>Erysipelotrichales</taxon>
        <taxon>Erysipelotrichaceae</taxon>
        <taxon>Amedibacterium</taxon>
    </lineage>
</organism>
<keyword evidence="4" id="KW-0479">Metal-binding</keyword>
<dbReference type="PANTHER" id="PTHR43396:SF3">
    <property type="entry name" value="FLAVOHEMOPROTEIN"/>
    <property type="match status" value="1"/>
</dbReference>
<evidence type="ECO:0000256" key="1">
    <source>
        <dbReference type="ARBA" id="ARBA00006401"/>
    </source>
</evidence>
<dbReference type="GO" id="GO:0005344">
    <property type="term" value="F:oxygen carrier activity"/>
    <property type="evidence" value="ECO:0007669"/>
    <property type="project" value="UniProtKB-KW"/>
</dbReference>
<evidence type="ECO:0000256" key="4">
    <source>
        <dbReference type="ARBA" id="ARBA00022723"/>
    </source>
</evidence>
<dbReference type="PROSITE" id="PS01033">
    <property type="entry name" value="GLOBIN"/>
    <property type="match status" value="1"/>
</dbReference>
<keyword evidence="3 6" id="KW-0561">Oxygen transport</keyword>
<dbReference type="GO" id="GO:0046872">
    <property type="term" value="F:metal ion binding"/>
    <property type="evidence" value="ECO:0007669"/>
    <property type="project" value="UniProtKB-KW"/>
</dbReference>
<dbReference type="Proteomes" id="UP000464754">
    <property type="component" value="Chromosome"/>
</dbReference>
<dbReference type="GO" id="GO:0019825">
    <property type="term" value="F:oxygen binding"/>
    <property type="evidence" value="ECO:0007669"/>
    <property type="project" value="InterPro"/>
</dbReference>
<evidence type="ECO:0000256" key="2">
    <source>
        <dbReference type="ARBA" id="ARBA00022617"/>
    </source>
</evidence>
<evidence type="ECO:0000256" key="3">
    <source>
        <dbReference type="ARBA" id="ARBA00022621"/>
    </source>
</evidence>
<evidence type="ECO:0000256" key="6">
    <source>
        <dbReference type="RuleBase" id="RU000356"/>
    </source>
</evidence>
<comment type="similarity">
    <text evidence="6">Belongs to the globin family.</text>
</comment>
<accession>A0A6N4TKD4</accession>
<keyword evidence="2 6" id="KW-0349">Heme</keyword>
<dbReference type="InterPro" id="IPR009050">
    <property type="entry name" value="Globin-like_sf"/>
</dbReference>
<dbReference type="GO" id="GO:0071500">
    <property type="term" value="P:cellular response to nitrosative stress"/>
    <property type="evidence" value="ECO:0007669"/>
    <property type="project" value="TreeGrafter"/>
</dbReference>
<dbReference type="Pfam" id="PF00042">
    <property type="entry name" value="Globin"/>
    <property type="match status" value="1"/>
</dbReference>
<evidence type="ECO:0000313" key="8">
    <source>
        <dbReference type="EMBL" id="BBK23490.1"/>
    </source>
</evidence>
<dbReference type="GO" id="GO:0046210">
    <property type="term" value="P:nitric oxide catabolic process"/>
    <property type="evidence" value="ECO:0007669"/>
    <property type="project" value="TreeGrafter"/>
</dbReference>
<reference evidence="9" key="1">
    <citation type="submission" date="2019-05" db="EMBL/GenBank/DDBJ databases">
        <title>Complete genome sequencing of Absiella argi strain JCM 30884.</title>
        <authorList>
            <person name="Sakamoto M."/>
            <person name="Murakami T."/>
            <person name="Mori H."/>
        </authorList>
    </citation>
    <scope>NUCLEOTIDE SEQUENCE [LARGE SCALE GENOMIC DNA]</scope>
    <source>
        <strain evidence="9">JCM 30884</strain>
    </source>
</reference>
<dbReference type="Gene3D" id="1.10.490.10">
    <property type="entry name" value="Globins"/>
    <property type="match status" value="1"/>
</dbReference>
<keyword evidence="5" id="KW-0408">Iron</keyword>
<feature type="domain" description="Globin" evidence="7">
    <location>
        <begin position="1"/>
        <end position="138"/>
    </location>
</feature>
<dbReference type="InterPro" id="IPR012292">
    <property type="entry name" value="Globin/Proto"/>
</dbReference>
<dbReference type="GO" id="GO:0071949">
    <property type="term" value="F:FAD binding"/>
    <property type="evidence" value="ECO:0007669"/>
    <property type="project" value="TreeGrafter"/>
</dbReference>
<name>A0A6N4TKD4_9FIRM</name>